<keyword evidence="3" id="KW-0378">Hydrolase</keyword>
<protein>
    <recommendedName>
        <fullName evidence="2">separase</fullName>
        <ecNumber evidence="2">3.4.22.49</ecNumber>
    </recommendedName>
</protein>
<dbReference type="PANTHER" id="PTHR12792">
    <property type="entry name" value="EXTRA SPINDLE POLES 1-RELATED"/>
    <property type="match status" value="1"/>
</dbReference>
<evidence type="ECO:0000313" key="7">
    <source>
        <dbReference type="EMBL" id="CAJ2509950.1"/>
    </source>
</evidence>
<name>A0AAI8YME1_9PEZI</name>
<dbReference type="GO" id="GO:0044732">
    <property type="term" value="C:mitotic spindle pole body"/>
    <property type="evidence" value="ECO:0007669"/>
    <property type="project" value="TreeGrafter"/>
</dbReference>
<proteinExistence type="predicted"/>
<dbReference type="GO" id="GO:0004197">
    <property type="term" value="F:cysteine-type endopeptidase activity"/>
    <property type="evidence" value="ECO:0007669"/>
    <property type="project" value="InterPro"/>
</dbReference>
<dbReference type="GO" id="GO:0006508">
    <property type="term" value="P:proteolysis"/>
    <property type="evidence" value="ECO:0007669"/>
    <property type="project" value="InterPro"/>
</dbReference>
<dbReference type="InterPro" id="IPR005314">
    <property type="entry name" value="Peptidase_C50"/>
</dbReference>
<dbReference type="InterPro" id="IPR011990">
    <property type="entry name" value="TPR-like_helical_dom_sf"/>
</dbReference>
<evidence type="ECO:0000256" key="3">
    <source>
        <dbReference type="ARBA" id="ARBA00022801"/>
    </source>
</evidence>
<feature type="compositionally biased region" description="Low complexity" evidence="5">
    <location>
        <begin position="118"/>
        <end position="129"/>
    </location>
</feature>
<evidence type="ECO:0000259" key="6">
    <source>
        <dbReference type="PROSITE" id="PS51700"/>
    </source>
</evidence>
<evidence type="ECO:0000256" key="1">
    <source>
        <dbReference type="ARBA" id="ARBA00000451"/>
    </source>
</evidence>
<feature type="region of interest" description="Disordered" evidence="5">
    <location>
        <begin position="1877"/>
        <end position="1904"/>
    </location>
</feature>
<feature type="domain" description="Peptidase C50" evidence="6">
    <location>
        <begin position="1911"/>
        <end position="2008"/>
    </location>
</feature>
<comment type="caution">
    <text evidence="7">The sequence shown here is derived from an EMBL/GenBank/DDBJ whole genome shotgun (WGS) entry which is preliminary data.</text>
</comment>
<sequence>MASSVAQVEAVRSAVTSTSTCTPTISATLKELLQGREDNNPIESSRPVSSRTGKAAQAAARSKTPTAARRGAKTPTTTTASQAKRGNGAILCPKEKAALATQIINATLRALGEAAKVAATSTSSTRSPAKGGKAKSATRTALRRSNSVPMTPLQPRSLNRVSTSPSVARTCRSPSSLSSSTGCLATVECARVAFTTLRSLQSSGAVNLPDLQFEAGMSSFVSKLIALNLFDLAVKELRILKRRLEGMAAGKGARKTMGGTSVSSTTSKTLSDLLDYPKVTASGPLLGFIITTQLQALRIIHGLKKLTHLGAALPFLQESNPSSPSNLLLRTLEDERQDHKKCSKQLESLSLLLLSLSPSLAVKDDAVAQEPRLNPSPETCLDVQVLGLTIKLQAWRISGHKGDVDKDILLPLSKCLEAFSRRTSIEKTPVLCSAFSRVWDMIEKSGLRTSGSSRSHLAAICQLLATASRESGNVKEARKWSTMLRNMTNTQEDSVARCCAVTAQVLALSLRESSEVDESLLVQVLDWIQGSFSGSVTDLDDLLVNICLLRKAAVNTLMQPNGSTTAVQQKPRQLLETFIFQLPRFISRWLGKPPASSSATKDVLRFEQRRQLLSGYLQHVLDSALMLAKMRLDNNGLDWETMESILPDILGLLDNMADIIGLSTKINPSASYHVKISQLYYQQHLALRKSATKAKESLSLSALRRSVDCLKSRPDAEQTRAQLLVKWERYADLCKASGRREKAADAFRSIRDHLARQEVVEVITATLATQPITSSWRSSVEAELLSRTVCSLAKLDRQPHDWTWLLVGMDKATALEHDFYFIIANDSKNHQELDLSNPTISAMLQLYNVEDYPIRRLRTFLQLLMANIDTRVQTDTLWAEAEEALDKIGKASLGSDAGLARYVPHLRALASCISGLMEGDLDSAQIRTGLSEWQLLVSNCQSSEELSQRIDNPQQLLRCLQSLADFARVKGFQSLLTDFLELSTKISQLTTDGSVELRISHSTALCLHYLSLGRSVKARKALQSNEEFLPLPELSQETVTNFHLSAAEYHLAVGAFDKSEQHLVEARAAAMGSSKEQPLRTSSHSSRKMLTAYASFLHSKLALERGDSHHALQFATTAVKILFHDWMQLEELRSSGSDVSMEDVSHAQSSEDESSLNSSRLAKFDQVRANTGPEFWTLVYPLYRFISRLSSTYAHLGMYQETVYYAEQAHKVASSMAPSYIAQSSAWLASVSLMAGKLDKAVELAAEAKPMIFASEPTFNDVDTICRLASIYRENNDPETEALWVAKAESMLEQMRGADHPADCLHQTDLESDMAKLSIKETVSVKVGVRATKAVRTTKVTSKTVSKKTVARVAGPPVEVQAQTKEEDTQLGFLRASISQVRSIAMLQKEKWTAAIAALRPALQLPKLSTDVSHERFLMGMSLIGQSLEQMGRDSVFTSIQDSTLSFPSVARDKTASDRASIGRVITPPRKGRSAVQDAHTFVENLREAQDHLLEAHSVASLNGDGNLVHRIATALQNVTILLSNTNPSKSAIGHPAHATCSVELARNLIWRRERKTLRQDHKAAWPTVKNTADARRCSLGFPIDVNHFQKEFVDIIPRSWNVVSVSLSDNKHDLCITKLQAGHSPFAIRLPLERASARDADSEAFDFQQGRSELLDIIGSANRSCHAARDMSQKKANSAWWAEREALDERMKDLLENIEQTWLGGFKGMFAQHHRRSDLLARFQKSFQNILDKHLPSRRQVRGRRTKAPVPKIHLDPRILELFINLGDATAPECDFDEALNDLLYFVVDVLQFHGERNAYDEIEFDSMVIDTFDALHAYHDAVQNTKDEQGGVHTILILDKALHIFPWESLPCLQGLPVSRVPSLACLRRSIKEQAPPRMRTRTPNADSDSETDELSVVPRHRDGHYASINSGTYILNPSADLTNTQATFGKALASLPPAWASVEGRVPTEPEFERALQDADLLLYFGHGSGAQYVRQRTIRRMDKCRAVALLMGCSSASLISEGTFEPHGTVWNYMLAGSPAVVGTLWDVTDRDIDRFAGRVFEEWGLMPRGTFAAGGADDVGGGGRGKGKGKAVAKPAARKKAGKNDQDAAAEERQNRTRTQTQTSLVEAVARARTEACKFKYLTAAAVCAYGIPVYIDK</sequence>
<comment type="catalytic activity">
    <reaction evidence="1">
        <text>All bonds known to be hydrolyzed by this endopeptidase have arginine in P1 and an acidic residue in P4. P6 is often occupied by an acidic residue or by a hydroxy-amino-acid residue, the phosphorylation of which enhances cleavage.</text>
        <dbReference type="EC" id="3.4.22.49"/>
    </reaction>
</comment>
<dbReference type="PROSITE" id="PS51700">
    <property type="entry name" value="SEPARIN"/>
    <property type="match status" value="1"/>
</dbReference>
<dbReference type="EMBL" id="CAUWAG010000013">
    <property type="protein sequence ID" value="CAJ2509950.1"/>
    <property type="molecule type" value="Genomic_DNA"/>
</dbReference>
<reference evidence="7" key="1">
    <citation type="submission" date="2023-10" db="EMBL/GenBank/DDBJ databases">
        <authorList>
            <person name="Hackl T."/>
        </authorList>
    </citation>
    <scope>NUCLEOTIDE SEQUENCE</scope>
</reference>
<dbReference type="GO" id="GO:0051307">
    <property type="term" value="P:meiotic chromosome separation"/>
    <property type="evidence" value="ECO:0007669"/>
    <property type="project" value="TreeGrafter"/>
</dbReference>
<dbReference type="Pfam" id="PF03568">
    <property type="entry name" value="Separin_C"/>
    <property type="match status" value="1"/>
</dbReference>
<evidence type="ECO:0000256" key="2">
    <source>
        <dbReference type="ARBA" id="ARBA00012489"/>
    </source>
</evidence>
<dbReference type="GO" id="GO:0005634">
    <property type="term" value="C:nucleus"/>
    <property type="evidence" value="ECO:0007669"/>
    <property type="project" value="InterPro"/>
</dbReference>
<feature type="region of interest" description="Disordered" evidence="5">
    <location>
        <begin position="118"/>
        <end position="178"/>
    </location>
</feature>
<dbReference type="Gene3D" id="1.25.40.10">
    <property type="entry name" value="Tetratricopeptide repeat domain"/>
    <property type="match status" value="1"/>
</dbReference>
<dbReference type="GO" id="GO:0005737">
    <property type="term" value="C:cytoplasm"/>
    <property type="evidence" value="ECO:0007669"/>
    <property type="project" value="TreeGrafter"/>
</dbReference>
<organism evidence="7 8">
    <name type="scientific">Anthostomella pinea</name>
    <dbReference type="NCBI Taxonomy" id="933095"/>
    <lineage>
        <taxon>Eukaryota</taxon>
        <taxon>Fungi</taxon>
        <taxon>Dikarya</taxon>
        <taxon>Ascomycota</taxon>
        <taxon>Pezizomycotina</taxon>
        <taxon>Sordariomycetes</taxon>
        <taxon>Xylariomycetidae</taxon>
        <taxon>Xylariales</taxon>
        <taxon>Xylariaceae</taxon>
        <taxon>Anthostomella</taxon>
    </lineage>
</organism>
<gene>
    <name evidence="7" type="ORF">KHLLAP_LOCUS10418</name>
</gene>
<dbReference type="Proteomes" id="UP001295740">
    <property type="component" value="Unassembled WGS sequence"/>
</dbReference>
<evidence type="ECO:0000256" key="4">
    <source>
        <dbReference type="ARBA" id="ARBA00022829"/>
    </source>
</evidence>
<dbReference type="PANTHER" id="PTHR12792:SF0">
    <property type="entry name" value="SEPARIN"/>
    <property type="match status" value="1"/>
</dbReference>
<keyword evidence="4" id="KW-0159">Chromosome partition</keyword>
<feature type="compositionally biased region" description="Basic and acidic residues" evidence="5">
    <location>
        <begin position="2087"/>
        <end position="2100"/>
    </location>
</feature>
<feature type="compositionally biased region" description="Basic residues" evidence="5">
    <location>
        <begin position="2070"/>
        <end position="2086"/>
    </location>
</feature>
<feature type="region of interest" description="Disordered" evidence="5">
    <location>
        <begin position="33"/>
        <end position="86"/>
    </location>
</feature>
<evidence type="ECO:0000256" key="5">
    <source>
        <dbReference type="SAM" id="MobiDB-lite"/>
    </source>
</evidence>
<feature type="compositionally biased region" description="Polar residues" evidence="5">
    <location>
        <begin position="41"/>
        <end position="52"/>
    </location>
</feature>
<feature type="region of interest" description="Disordered" evidence="5">
    <location>
        <begin position="2061"/>
        <end position="2107"/>
    </location>
</feature>
<keyword evidence="8" id="KW-1185">Reference proteome</keyword>
<feature type="compositionally biased region" description="Polar residues" evidence="5">
    <location>
        <begin position="74"/>
        <end position="84"/>
    </location>
</feature>
<accession>A0AAI8YME1</accession>
<feature type="compositionally biased region" description="Polar residues" evidence="5">
    <location>
        <begin position="137"/>
        <end position="167"/>
    </location>
</feature>
<dbReference type="EC" id="3.4.22.49" evidence="2"/>
<dbReference type="GO" id="GO:0072686">
    <property type="term" value="C:mitotic spindle"/>
    <property type="evidence" value="ECO:0007669"/>
    <property type="project" value="TreeGrafter"/>
</dbReference>
<dbReference type="InterPro" id="IPR030397">
    <property type="entry name" value="SEPARIN_core_dom"/>
</dbReference>
<evidence type="ECO:0000313" key="8">
    <source>
        <dbReference type="Proteomes" id="UP001295740"/>
    </source>
</evidence>